<evidence type="ECO:0000259" key="9">
    <source>
        <dbReference type="Pfam" id="PF13231"/>
    </source>
</evidence>
<feature type="transmembrane region" description="Helical" evidence="8">
    <location>
        <begin position="260"/>
        <end position="279"/>
    </location>
</feature>
<feature type="transmembrane region" description="Helical" evidence="8">
    <location>
        <begin position="337"/>
        <end position="358"/>
    </location>
</feature>
<keyword evidence="11" id="KW-1185">Reference proteome</keyword>
<keyword evidence="7 8" id="KW-0472">Membrane</keyword>
<feature type="transmembrane region" description="Helical" evidence="8">
    <location>
        <begin position="90"/>
        <end position="109"/>
    </location>
</feature>
<dbReference type="InterPro" id="IPR050297">
    <property type="entry name" value="LipidA_mod_glycosyltrf_83"/>
</dbReference>
<proteinExistence type="predicted"/>
<evidence type="ECO:0000256" key="8">
    <source>
        <dbReference type="SAM" id="Phobius"/>
    </source>
</evidence>
<dbReference type="RefSeq" id="WP_138696560.1">
    <property type="nucleotide sequence ID" value="NZ_JBHSAZ010000089.1"/>
</dbReference>
<protein>
    <submittedName>
        <fullName evidence="10">Glycosyltransferase family 39 protein</fullName>
    </submittedName>
</protein>
<evidence type="ECO:0000256" key="1">
    <source>
        <dbReference type="ARBA" id="ARBA00004651"/>
    </source>
</evidence>
<evidence type="ECO:0000256" key="4">
    <source>
        <dbReference type="ARBA" id="ARBA00022679"/>
    </source>
</evidence>
<reference evidence="10 11" key="1">
    <citation type="submission" date="2019-05" db="EMBL/GenBank/DDBJ databases">
        <title>Draft genome sequence of Nonomuraea zeae DSM 100528.</title>
        <authorList>
            <person name="Saricaoglu S."/>
            <person name="Isik K."/>
        </authorList>
    </citation>
    <scope>NUCLEOTIDE SEQUENCE [LARGE SCALE GENOMIC DNA]</scope>
    <source>
        <strain evidence="10 11">DSM 100528</strain>
    </source>
</reference>
<gene>
    <name evidence="10" type="ORF">ETD85_48115</name>
</gene>
<keyword evidence="2" id="KW-1003">Cell membrane</keyword>
<dbReference type="InterPro" id="IPR038731">
    <property type="entry name" value="RgtA/B/C-like"/>
</dbReference>
<evidence type="ECO:0000313" key="11">
    <source>
        <dbReference type="Proteomes" id="UP000306628"/>
    </source>
</evidence>
<evidence type="ECO:0000256" key="7">
    <source>
        <dbReference type="ARBA" id="ARBA00023136"/>
    </source>
</evidence>
<organism evidence="10 11">
    <name type="scientific">Nonomuraea zeae</name>
    <dbReference type="NCBI Taxonomy" id="1642303"/>
    <lineage>
        <taxon>Bacteria</taxon>
        <taxon>Bacillati</taxon>
        <taxon>Actinomycetota</taxon>
        <taxon>Actinomycetes</taxon>
        <taxon>Streptosporangiales</taxon>
        <taxon>Streptosporangiaceae</taxon>
        <taxon>Nonomuraea</taxon>
    </lineage>
</organism>
<evidence type="ECO:0000256" key="6">
    <source>
        <dbReference type="ARBA" id="ARBA00022989"/>
    </source>
</evidence>
<feature type="transmembrane region" description="Helical" evidence="8">
    <location>
        <begin position="286"/>
        <end position="304"/>
    </location>
</feature>
<evidence type="ECO:0000256" key="5">
    <source>
        <dbReference type="ARBA" id="ARBA00022692"/>
    </source>
</evidence>
<evidence type="ECO:0000256" key="2">
    <source>
        <dbReference type="ARBA" id="ARBA00022475"/>
    </source>
</evidence>
<sequence>MNTATITPATGRSASEEAALPPVRWLPSLSVAGVLAALLLAVSGRHGYHLDELYTRAASRHLDWGQIDQPPLVSLVARIETALFGDGLTAFRLVPALLIGVTVVLAGLIAREVGGNQRAQLLATVAAAASGLALHTGHILGTNNFDVLVWVAVCWLALRLARTQDHRLWLVIGVVVGFGLHAKYLLGLLLLSIAVGMLVSGPRRALFSPYLFAGAGIALVIASPVLVWQATHGWPQFEMADALSTALSELSRISFLPMQILMIGLFLSPVWIAGLVALLRRGEWRPYRFIAIAYLFMVVLLLVIGGQAAYAAALQFVLLSVGCVVVAGWARTTVRRVLTGVAIAANLLTSAVLMLPVLPIQTYADNVLLQQLAIVQFDQAGWPELTAQAAAVYRSLPAEDQARAVFYGNHYGQAGALDKYGPAYGLPPAYSGHNSYADFGRPADDKTVVITIGVDRAQFSRLFAECRPAGKFDLSLPVSDLGQEFMVCRRPREPWSQIWPKLRWIGFQCPYTAQAVTATSKEGCV</sequence>
<feature type="transmembrane region" description="Helical" evidence="8">
    <location>
        <begin position="168"/>
        <end position="198"/>
    </location>
</feature>
<feature type="domain" description="Glycosyltransferase RgtA/B/C/D-like" evidence="9">
    <location>
        <begin position="68"/>
        <end position="228"/>
    </location>
</feature>
<comment type="subcellular location">
    <subcellularLocation>
        <location evidence="1">Cell membrane</location>
        <topology evidence="1">Multi-pass membrane protein</topology>
    </subcellularLocation>
</comment>
<keyword evidence="4 10" id="KW-0808">Transferase</keyword>
<dbReference type="Pfam" id="PF13231">
    <property type="entry name" value="PMT_2"/>
    <property type="match status" value="1"/>
</dbReference>
<dbReference type="GO" id="GO:0009103">
    <property type="term" value="P:lipopolysaccharide biosynthetic process"/>
    <property type="evidence" value="ECO:0007669"/>
    <property type="project" value="UniProtKB-ARBA"/>
</dbReference>
<dbReference type="EMBL" id="VCKX01000258">
    <property type="protein sequence ID" value="TMR23290.1"/>
    <property type="molecule type" value="Genomic_DNA"/>
</dbReference>
<keyword evidence="6 8" id="KW-1133">Transmembrane helix</keyword>
<feature type="transmembrane region" description="Helical" evidence="8">
    <location>
        <begin position="25"/>
        <end position="44"/>
    </location>
</feature>
<dbReference type="GO" id="GO:0016763">
    <property type="term" value="F:pentosyltransferase activity"/>
    <property type="evidence" value="ECO:0007669"/>
    <property type="project" value="TreeGrafter"/>
</dbReference>
<dbReference type="GO" id="GO:0005886">
    <property type="term" value="C:plasma membrane"/>
    <property type="evidence" value="ECO:0007669"/>
    <property type="project" value="UniProtKB-SubCell"/>
</dbReference>
<feature type="transmembrane region" description="Helical" evidence="8">
    <location>
        <begin position="210"/>
        <end position="230"/>
    </location>
</feature>
<feature type="transmembrane region" description="Helical" evidence="8">
    <location>
        <begin position="310"/>
        <end position="330"/>
    </location>
</feature>
<keyword evidence="3" id="KW-0328">Glycosyltransferase</keyword>
<evidence type="ECO:0000313" key="10">
    <source>
        <dbReference type="EMBL" id="TMR23290.1"/>
    </source>
</evidence>
<name>A0A5S4GBA1_9ACTN</name>
<evidence type="ECO:0000256" key="3">
    <source>
        <dbReference type="ARBA" id="ARBA00022676"/>
    </source>
</evidence>
<dbReference type="OrthoDB" id="5166595at2"/>
<comment type="caution">
    <text evidence="10">The sequence shown here is derived from an EMBL/GenBank/DDBJ whole genome shotgun (WGS) entry which is preliminary data.</text>
</comment>
<dbReference type="PANTHER" id="PTHR33908">
    <property type="entry name" value="MANNOSYLTRANSFERASE YKCB-RELATED"/>
    <property type="match status" value="1"/>
</dbReference>
<dbReference type="AlphaFoldDB" id="A0A5S4GBA1"/>
<accession>A0A5S4GBA1</accession>
<dbReference type="PANTHER" id="PTHR33908:SF11">
    <property type="entry name" value="MEMBRANE PROTEIN"/>
    <property type="match status" value="1"/>
</dbReference>
<dbReference type="Proteomes" id="UP000306628">
    <property type="component" value="Unassembled WGS sequence"/>
</dbReference>
<keyword evidence="5 8" id="KW-0812">Transmembrane</keyword>